<keyword evidence="3 8" id="KW-0812">Transmembrane</keyword>
<dbReference type="PANTHER" id="PTHR47019">
    <property type="entry name" value="LIPID II FLIPPASE MURJ"/>
    <property type="match status" value="1"/>
</dbReference>
<feature type="transmembrane region" description="Helical" evidence="8">
    <location>
        <begin position="277"/>
        <end position="297"/>
    </location>
</feature>
<accession>A0A0G0WJ50</accession>
<keyword evidence="8" id="KW-0961">Cell wall biogenesis/degradation</keyword>
<dbReference type="GO" id="GO:0005886">
    <property type="term" value="C:plasma membrane"/>
    <property type="evidence" value="ECO:0007669"/>
    <property type="project" value="UniProtKB-SubCell"/>
</dbReference>
<dbReference type="EMBL" id="LCBN01000037">
    <property type="protein sequence ID" value="KKS12924.1"/>
    <property type="molecule type" value="Genomic_DNA"/>
</dbReference>
<name>A0A0G0WJ50_9BACT</name>
<evidence type="ECO:0000313" key="10">
    <source>
        <dbReference type="Proteomes" id="UP000034753"/>
    </source>
</evidence>
<feature type="transmembrane region" description="Helical" evidence="8">
    <location>
        <begin position="191"/>
        <end position="211"/>
    </location>
</feature>
<dbReference type="GO" id="GO:0008360">
    <property type="term" value="P:regulation of cell shape"/>
    <property type="evidence" value="ECO:0007669"/>
    <property type="project" value="UniProtKB-KW"/>
</dbReference>
<organism evidence="9 10">
    <name type="scientific">Candidatus Daviesbacteria bacterium GW2011_GWB1_41_5</name>
    <dbReference type="NCBI Taxonomy" id="1618429"/>
    <lineage>
        <taxon>Bacteria</taxon>
        <taxon>Candidatus Daviesiibacteriota</taxon>
    </lineage>
</organism>
<comment type="subcellular location">
    <subcellularLocation>
        <location evidence="1 8">Cell membrane</location>
        <topology evidence="1 8">Multi-pass membrane protein</topology>
    </subcellularLocation>
</comment>
<protein>
    <recommendedName>
        <fullName evidence="8">Probable lipid II flippase MurJ</fullName>
    </recommendedName>
</protein>
<comment type="pathway">
    <text evidence="8">Cell wall biogenesis; peptidoglycan biosynthesis.</text>
</comment>
<gene>
    <name evidence="8" type="primary">murJ</name>
    <name evidence="9" type="ORF">UU67_C0037G0001</name>
</gene>
<feature type="transmembrane region" description="Helical" evidence="8">
    <location>
        <begin position="318"/>
        <end position="341"/>
    </location>
</feature>
<reference evidence="9 10" key="1">
    <citation type="journal article" date="2015" name="Nature">
        <title>rRNA introns, odd ribosomes, and small enigmatic genomes across a large radiation of phyla.</title>
        <authorList>
            <person name="Brown C.T."/>
            <person name="Hug L.A."/>
            <person name="Thomas B.C."/>
            <person name="Sharon I."/>
            <person name="Castelle C.J."/>
            <person name="Singh A."/>
            <person name="Wilkins M.J."/>
            <person name="Williams K.H."/>
            <person name="Banfield J.F."/>
        </authorList>
    </citation>
    <scope>NUCLEOTIDE SEQUENCE [LARGE SCALE GENOMIC DNA]</scope>
</reference>
<evidence type="ECO:0000256" key="7">
    <source>
        <dbReference type="ARBA" id="ARBA00023136"/>
    </source>
</evidence>
<keyword evidence="4 8" id="KW-0133">Cell shape</keyword>
<keyword evidence="8" id="KW-0813">Transport</keyword>
<dbReference type="GO" id="GO:0015648">
    <property type="term" value="F:lipid-linked peptidoglycan transporter activity"/>
    <property type="evidence" value="ECO:0007669"/>
    <property type="project" value="UniProtKB-UniRule"/>
</dbReference>
<evidence type="ECO:0000256" key="6">
    <source>
        <dbReference type="ARBA" id="ARBA00022989"/>
    </source>
</evidence>
<dbReference type="PRINTS" id="PR01806">
    <property type="entry name" value="VIRFACTRMVIN"/>
</dbReference>
<feature type="transmembrane region" description="Helical" evidence="8">
    <location>
        <begin position="59"/>
        <end position="78"/>
    </location>
</feature>
<keyword evidence="6 8" id="KW-1133">Transmembrane helix</keyword>
<keyword evidence="2 8" id="KW-1003">Cell membrane</keyword>
<dbReference type="InterPro" id="IPR004268">
    <property type="entry name" value="MurJ"/>
</dbReference>
<keyword evidence="5 8" id="KW-0573">Peptidoglycan synthesis</keyword>
<feature type="transmembrane region" description="Helical" evidence="8">
    <location>
        <begin position="411"/>
        <end position="435"/>
    </location>
</feature>
<keyword evidence="7 8" id="KW-0472">Membrane</keyword>
<evidence type="ECO:0000256" key="3">
    <source>
        <dbReference type="ARBA" id="ARBA00022692"/>
    </source>
</evidence>
<dbReference type="Proteomes" id="UP000034753">
    <property type="component" value="Unassembled WGS sequence"/>
</dbReference>
<dbReference type="PANTHER" id="PTHR47019:SF1">
    <property type="entry name" value="LIPID II FLIPPASE MURJ"/>
    <property type="match status" value="1"/>
</dbReference>
<dbReference type="NCBIfam" id="TIGR01695">
    <property type="entry name" value="murJ_mviN"/>
    <property type="match status" value="1"/>
</dbReference>
<dbReference type="GO" id="GO:0071555">
    <property type="term" value="P:cell wall organization"/>
    <property type="evidence" value="ECO:0007669"/>
    <property type="project" value="UniProtKB-KW"/>
</dbReference>
<evidence type="ECO:0000256" key="1">
    <source>
        <dbReference type="ARBA" id="ARBA00004651"/>
    </source>
</evidence>
<proteinExistence type="inferred from homology"/>
<dbReference type="AlphaFoldDB" id="A0A0G0WJ50"/>
<comment type="similarity">
    <text evidence="8">Belongs to the MurJ/MviN family.</text>
</comment>
<dbReference type="Pfam" id="PF03023">
    <property type="entry name" value="MurJ"/>
    <property type="match status" value="1"/>
</dbReference>
<evidence type="ECO:0000256" key="2">
    <source>
        <dbReference type="ARBA" id="ARBA00022475"/>
    </source>
</evidence>
<dbReference type="UniPathway" id="UPA00219"/>
<evidence type="ECO:0000313" key="9">
    <source>
        <dbReference type="EMBL" id="KKS12924.1"/>
    </source>
</evidence>
<feature type="transmembrane region" description="Helical" evidence="8">
    <location>
        <begin position="241"/>
        <end position="271"/>
    </location>
</feature>
<feature type="transmembrane region" description="Helical" evidence="8">
    <location>
        <begin position="385"/>
        <end position="405"/>
    </location>
</feature>
<feature type="transmembrane region" description="Helical" evidence="8">
    <location>
        <begin position="353"/>
        <end position="373"/>
    </location>
</feature>
<evidence type="ECO:0000256" key="4">
    <source>
        <dbReference type="ARBA" id="ARBA00022960"/>
    </source>
</evidence>
<dbReference type="InterPro" id="IPR051050">
    <property type="entry name" value="Lipid_II_flippase_MurJ/MviN"/>
</dbReference>
<sequence length="443" mass="48782">MKIFNFLKIRTILRASILLAFFNLLSRLVGLLRDRILVSHFGATNILDVYYLAFDIPDFVFNLLVAGALAAAFIPVFIEHQEKQPGQEWKLASNFLNFLFVAVAALGLVIFVFTPQLIALIAPGFPPAKQTLAILFTRIMLFSPLIFAVSGVIGSVLQSFNRFLAFSVAPIIYNLGIIFGAIVLVPKFGPAGLAYGVIVGAIMHLLLQWAAAHRVGFRWRLALDWGSQGMRKIFKLMIPRTIGLVAGQINLISLDAFASTAGVGSVAILNIANNFQYLPIALVGISVAVAAFPTMSRDALQQDKQVFVRRLNGILKRLLWLIIPGSIIFYLLRFWILRLLLHAGNFSIQDVNLMGQVLGMFILGVWAQTLIPTLSRAFYALQNTITPVSISVVSILVNIALSVYFLRVLNWGVPGLAFAFSLAGILNAVTLWLFLRRALAKLA</sequence>
<dbReference type="GO" id="GO:0034204">
    <property type="term" value="P:lipid translocation"/>
    <property type="evidence" value="ECO:0007669"/>
    <property type="project" value="TreeGrafter"/>
</dbReference>
<evidence type="ECO:0000256" key="8">
    <source>
        <dbReference type="HAMAP-Rule" id="MF_02078"/>
    </source>
</evidence>
<dbReference type="HAMAP" id="MF_02078">
    <property type="entry name" value="MurJ_MviN"/>
    <property type="match status" value="1"/>
</dbReference>
<feature type="transmembrane region" description="Helical" evidence="8">
    <location>
        <begin position="163"/>
        <end position="185"/>
    </location>
</feature>
<feature type="transmembrane region" description="Helical" evidence="8">
    <location>
        <begin position="134"/>
        <end position="156"/>
    </location>
</feature>
<dbReference type="CDD" id="cd13123">
    <property type="entry name" value="MATE_MurJ_like"/>
    <property type="match status" value="1"/>
</dbReference>
<feature type="transmembrane region" description="Helical" evidence="8">
    <location>
        <begin position="98"/>
        <end position="122"/>
    </location>
</feature>
<dbReference type="GO" id="GO:0009252">
    <property type="term" value="P:peptidoglycan biosynthetic process"/>
    <property type="evidence" value="ECO:0007669"/>
    <property type="project" value="UniProtKB-UniRule"/>
</dbReference>
<comment type="caution">
    <text evidence="9">The sequence shown here is derived from an EMBL/GenBank/DDBJ whole genome shotgun (WGS) entry which is preliminary data.</text>
</comment>
<comment type="function">
    <text evidence="8">Involved in peptidoglycan biosynthesis. Transports lipid-linked peptidoglycan precursors from the inner to the outer leaflet of the cytoplasmic membrane.</text>
</comment>
<evidence type="ECO:0000256" key="5">
    <source>
        <dbReference type="ARBA" id="ARBA00022984"/>
    </source>
</evidence>
<feature type="transmembrane region" description="Helical" evidence="8">
    <location>
        <begin position="12"/>
        <end position="32"/>
    </location>
</feature>